<dbReference type="HOGENOM" id="CLU_003059_1_1_1"/>
<feature type="active site" description="Nucleophile" evidence="7">
    <location>
        <position position="522"/>
    </location>
</feature>
<evidence type="ECO:0000256" key="1">
    <source>
        <dbReference type="ARBA" id="ARBA00022723"/>
    </source>
</evidence>
<reference evidence="10" key="2">
    <citation type="journal article" date="2013" name="PLoS Genet.">
        <title>Comparative genome structure, secondary metabolite, and effector coding capacity across Cochliobolus pathogens.</title>
        <authorList>
            <person name="Condon B.J."/>
            <person name="Leng Y."/>
            <person name="Wu D."/>
            <person name="Bushley K.E."/>
            <person name="Ohm R.A."/>
            <person name="Otillar R."/>
            <person name="Martin J."/>
            <person name="Schackwitz W."/>
            <person name="Grimwood J."/>
            <person name="MohdZainudin N."/>
            <person name="Xue C."/>
            <person name="Wang R."/>
            <person name="Manning V.A."/>
            <person name="Dhillon B."/>
            <person name="Tu Z.J."/>
            <person name="Steffenson B.J."/>
            <person name="Salamov A."/>
            <person name="Sun H."/>
            <person name="Lowry S."/>
            <person name="LaButti K."/>
            <person name="Han J."/>
            <person name="Copeland A."/>
            <person name="Lindquist E."/>
            <person name="Barry K."/>
            <person name="Schmutz J."/>
            <person name="Baker S.E."/>
            <person name="Ciuffetti L.M."/>
            <person name="Grigoriev I.V."/>
            <person name="Zhong S."/>
            <person name="Turgeon B.G."/>
        </authorList>
    </citation>
    <scope>NUCLEOTIDE SEQUENCE [LARGE SCALE GENOMIC DNA]</scope>
    <source>
        <strain evidence="10">C5 / ATCC 48332 / race O</strain>
    </source>
</reference>
<keyword evidence="3 7" id="KW-0378">Hydrolase</keyword>
<dbReference type="AlphaFoldDB" id="M2UGM9"/>
<organism evidence="9 10">
    <name type="scientific">Cochliobolus heterostrophus (strain C5 / ATCC 48332 / race O)</name>
    <name type="common">Southern corn leaf blight fungus</name>
    <name type="synonym">Bipolaris maydis</name>
    <dbReference type="NCBI Taxonomy" id="701091"/>
    <lineage>
        <taxon>Eukaryota</taxon>
        <taxon>Fungi</taxon>
        <taxon>Dikarya</taxon>
        <taxon>Ascomycota</taxon>
        <taxon>Pezizomycotina</taxon>
        <taxon>Dothideomycetes</taxon>
        <taxon>Pleosporomycetidae</taxon>
        <taxon>Pleosporales</taxon>
        <taxon>Pleosporineae</taxon>
        <taxon>Pleosporaceae</taxon>
        <taxon>Bipolaris</taxon>
    </lineage>
</organism>
<evidence type="ECO:0000256" key="4">
    <source>
        <dbReference type="ARBA" id="ARBA00022833"/>
    </source>
</evidence>
<dbReference type="GO" id="GO:0046486">
    <property type="term" value="P:glycerolipid metabolic process"/>
    <property type="evidence" value="ECO:0007669"/>
    <property type="project" value="UniProtKB-ARBA"/>
</dbReference>
<dbReference type="SUPFAM" id="SSF52151">
    <property type="entry name" value="FabD/lysophospholipase-like"/>
    <property type="match status" value="1"/>
</dbReference>
<evidence type="ECO:0000256" key="2">
    <source>
        <dbReference type="ARBA" id="ARBA00022771"/>
    </source>
</evidence>
<accession>M2UGM9</accession>
<dbReference type="GO" id="GO:0047499">
    <property type="term" value="F:calcium-independent phospholipase A2 activity"/>
    <property type="evidence" value="ECO:0007669"/>
    <property type="project" value="TreeGrafter"/>
</dbReference>
<dbReference type="PROSITE" id="PS51635">
    <property type="entry name" value="PNPLA"/>
    <property type="match status" value="1"/>
</dbReference>
<evidence type="ECO:0000256" key="5">
    <source>
        <dbReference type="ARBA" id="ARBA00022963"/>
    </source>
</evidence>
<evidence type="ECO:0000256" key="3">
    <source>
        <dbReference type="ARBA" id="ARBA00022801"/>
    </source>
</evidence>
<dbReference type="GO" id="GO:0016042">
    <property type="term" value="P:lipid catabolic process"/>
    <property type="evidence" value="ECO:0007669"/>
    <property type="project" value="UniProtKB-UniRule"/>
</dbReference>
<dbReference type="Gene3D" id="3.40.1090.10">
    <property type="entry name" value="Cytosolic phospholipase A2 catalytic domain"/>
    <property type="match status" value="1"/>
</dbReference>
<dbReference type="OrthoDB" id="194358at2759"/>
<dbReference type="Proteomes" id="UP000016936">
    <property type="component" value="Unassembled WGS sequence"/>
</dbReference>
<feature type="short sequence motif" description="GXSXG" evidence="7">
    <location>
        <begin position="520"/>
        <end position="524"/>
    </location>
</feature>
<dbReference type="GO" id="GO:0008270">
    <property type="term" value="F:zinc ion binding"/>
    <property type="evidence" value="ECO:0007669"/>
    <property type="project" value="UniProtKB-KW"/>
</dbReference>
<dbReference type="InterPro" id="IPR017907">
    <property type="entry name" value="Znf_RING_CS"/>
</dbReference>
<evidence type="ECO:0000313" key="10">
    <source>
        <dbReference type="Proteomes" id="UP000016936"/>
    </source>
</evidence>
<dbReference type="GO" id="GO:0019369">
    <property type="term" value="P:arachidonate metabolic process"/>
    <property type="evidence" value="ECO:0007669"/>
    <property type="project" value="TreeGrafter"/>
</dbReference>
<dbReference type="PANTHER" id="PTHR24185:SF1">
    <property type="entry name" value="CALCIUM-INDEPENDENT PHOSPHOLIPASE A2-GAMMA"/>
    <property type="match status" value="1"/>
</dbReference>
<dbReference type="STRING" id="701091.M2UGM9"/>
<protein>
    <recommendedName>
        <fullName evidence="8">PNPLA domain-containing protein</fullName>
    </recommendedName>
</protein>
<dbReference type="CDD" id="cd07199">
    <property type="entry name" value="Pat17_PNPLA8_PNPLA9_like"/>
    <property type="match status" value="1"/>
</dbReference>
<keyword evidence="2" id="KW-0863">Zinc-finger</keyword>
<keyword evidence="5 7" id="KW-0442">Lipid degradation</keyword>
<feature type="short sequence motif" description="GXGXXG" evidence="7">
    <location>
        <begin position="485"/>
        <end position="490"/>
    </location>
</feature>
<evidence type="ECO:0000313" key="9">
    <source>
        <dbReference type="EMBL" id="EMD97599.1"/>
    </source>
</evidence>
<keyword evidence="6 7" id="KW-0443">Lipid metabolism</keyword>
<dbReference type="Pfam" id="PF01734">
    <property type="entry name" value="Patatin"/>
    <property type="match status" value="1"/>
</dbReference>
<dbReference type="InterPro" id="IPR016035">
    <property type="entry name" value="Acyl_Trfase/lysoPLipase"/>
</dbReference>
<feature type="active site" description="Proton acceptor" evidence="7">
    <location>
        <position position="676"/>
    </location>
</feature>
<feature type="domain" description="PNPLA" evidence="8">
    <location>
        <begin position="481"/>
        <end position="689"/>
    </location>
</feature>
<dbReference type="InterPro" id="IPR002641">
    <property type="entry name" value="PNPLA_dom"/>
</dbReference>
<reference evidence="9 10" key="1">
    <citation type="journal article" date="2012" name="PLoS Pathog.">
        <title>Diverse lifestyles and strategies of plant pathogenesis encoded in the genomes of eighteen Dothideomycetes fungi.</title>
        <authorList>
            <person name="Ohm R.A."/>
            <person name="Feau N."/>
            <person name="Henrissat B."/>
            <person name="Schoch C.L."/>
            <person name="Horwitz B.A."/>
            <person name="Barry K.W."/>
            <person name="Condon B.J."/>
            <person name="Copeland A.C."/>
            <person name="Dhillon B."/>
            <person name="Glaser F."/>
            <person name="Hesse C.N."/>
            <person name="Kosti I."/>
            <person name="LaButti K."/>
            <person name="Lindquist E.A."/>
            <person name="Lucas S."/>
            <person name="Salamov A.A."/>
            <person name="Bradshaw R.E."/>
            <person name="Ciuffetti L."/>
            <person name="Hamelin R.C."/>
            <person name="Kema G.H.J."/>
            <person name="Lawrence C."/>
            <person name="Scott J.A."/>
            <person name="Spatafora J.W."/>
            <person name="Turgeon B.G."/>
            <person name="de Wit P.J.G.M."/>
            <person name="Zhong S."/>
            <person name="Goodwin S.B."/>
            <person name="Grigoriev I.V."/>
        </authorList>
    </citation>
    <scope>NUCLEOTIDE SEQUENCE [LARGE SCALE GENOMIC DNA]</scope>
    <source>
        <strain evidence="10">C5 / ATCC 48332 / race O</strain>
    </source>
</reference>
<keyword evidence="1" id="KW-0479">Metal-binding</keyword>
<keyword evidence="4" id="KW-0862">Zinc</keyword>
<evidence type="ECO:0000256" key="6">
    <source>
        <dbReference type="ARBA" id="ARBA00023098"/>
    </source>
</evidence>
<evidence type="ECO:0000259" key="8">
    <source>
        <dbReference type="PROSITE" id="PS51635"/>
    </source>
</evidence>
<dbReference type="GO" id="GO:0016020">
    <property type="term" value="C:membrane"/>
    <property type="evidence" value="ECO:0007669"/>
    <property type="project" value="TreeGrafter"/>
</dbReference>
<name>M2UGM9_COCH5</name>
<dbReference type="eggNOG" id="KOG4231">
    <property type="taxonomic scope" value="Eukaryota"/>
</dbReference>
<dbReference type="OMA" id="TICDICA"/>
<sequence>MPPQPWISALYSHKSISLSTHRSCFEDRKEIETRPSIISFVGDRTKSRYLANLLGYTKPFERHGQIRLQSRPGCNGISTIYLDSEISLKTSEALNNTQKFPRRTSIDWFCPNTMSATDFSDQVMSHLLTPISSIICYFAADYGGLKGIASALARQAMLPLSHNLPTPVLPHILVVTSTSSKLYDTFGVQEELRMLIIKEIRSRVTDLTTYTAIQMIDQKFGRISLLGLQKRHTQHKRCEQLQEHLNMIAQEVYWIRRRKGYLFQLKHIEAFSTRIIENFCRTKSYFNFLRESRSPCFDDKELSSHFKEAIMLMPSTEYLWPVLCPLLASAMFLSSYPPGSHKFYAEPCKQAISSYTQDPEIQTKFLSLIREKLEDHFRRLEFEPKVESARAQHSHCVKLLWPHLASIKSFRLCLCCLMFAPEKVFACGHAICNVCVRRFGQPSNSERHSYEIEQCVLCGFFQPPDQRNFTLIPPTAGIRILCVDGGGVRGVIPLMFLKHLESQIKHLGGPIHDLFDYVCGTSAGGLIAIGIFLMHWDPSTCLDRFEELSKATFKGKDHSLSISQKLQRVFRAWIQDHRYNLSPIERAFNPYSLAKMFNPLRNDTKVAVTATSVRENVPCVIANYNGGTRSDDSNYSHIRAANCHHDMTISDAAACTSAAPFFFKSKDVDHLDTFQDGGLQHNNPALLASWECAVLWPDKCQMFDTDKSHLDHLISLGTGTSSTEKHQVGPHSPKRDRFMRRLLGNFMRQMDGEEQWKTFVRCVSSEIRPRCHRLNLSFPGTEPALDDIAVIQDLKQEVSKLVEINPHIGKINDTMIASVFYFEVDSLTPLEGGSYQCCGTIFCRLTLDSLARRNLYKTLLESYSFFIIGGQSFPCAQSVPRGAPIYRKSASLIVKSLEDKLSIAITGITSEPTMVSGMPTRLSSMIKAQGLYVPFGCIDNRNVCKEVPSLPLKRKVDDI</sequence>
<evidence type="ECO:0000256" key="7">
    <source>
        <dbReference type="PROSITE-ProRule" id="PRU01161"/>
    </source>
</evidence>
<feature type="short sequence motif" description="DGA/G" evidence="7">
    <location>
        <begin position="676"/>
        <end position="678"/>
    </location>
</feature>
<dbReference type="EMBL" id="KB445569">
    <property type="protein sequence ID" value="EMD97599.1"/>
    <property type="molecule type" value="Genomic_DNA"/>
</dbReference>
<dbReference type="PROSITE" id="PS00518">
    <property type="entry name" value="ZF_RING_1"/>
    <property type="match status" value="1"/>
</dbReference>
<proteinExistence type="predicted"/>
<keyword evidence="10" id="KW-1185">Reference proteome</keyword>
<dbReference type="PANTHER" id="PTHR24185">
    <property type="entry name" value="CALCIUM-INDEPENDENT PHOSPHOLIPASE A2-GAMMA"/>
    <property type="match status" value="1"/>
</dbReference>
<gene>
    <name evidence="9" type="ORF">COCHEDRAFT_1164679</name>
</gene>